<dbReference type="GO" id="GO:0005886">
    <property type="term" value="C:plasma membrane"/>
    <property type="evidence" value="ECO:0007669"/>
    <property type="project" value="UniProtKB-SubCell"/>
</dbReference>
<keyword evidence="4 10" id="KW-1003">Cell membrane</keyword>
<gene>
    <name evidence="11" type="ordered locus">AciPR4_1820</name>
</gene>
<protein>
    <recommendedName>
        <fullName evidence="10">Flagellar protein FliL</fullName>
    </recommendedName>
</protein>
<keyword evidence="11" id="KW-0969">Cilium</keyword>
<keyword evidence="8 10" id="KW-1133">Transmembrane helix</keyword>
<dbReference type="PANTHER" id="PTHR35091">
    <property type="entry name" value="FLAGELLAR PROTEIN FLIL"/>
    <property type="match status" value="1"/>
</dbReference>
<evidence type="ECO:0000256" key="7">
    <source>
        <dbReference type="ARBA" id="ARBA00022779"/>
    </source>
</evidence>
<dbReference type="KEGG" id="tsa:AciPR4_1820"/>
<dbReference type="HOGENOM" id="CLU_1539288_0_0_0"/>
<dbReference type="STRING" id="401053.AciPR4_1820"/>
<keyword evidence="6 10" id="KW-0812">Transmembrane</keyword>
<organism evidence="11 12">
    <name type="scientific">Terriglobus saanensis (strain ATCC BAA-1853 / DSM 23119 / SP1PR4)</name>
    <dbReference type="NCBI Taxonomy" id="401053"/>
    <lineage>
        <taxon>Bacteria</taxon>
        <taxon>Pseudomonadati</taxon>
        <taxon>Acidobacteriota</taxon>
        <taxon>Terriglobia</taxon>
        <taxon>Terriglobales</taxon>
        <taxon>Acidobacteriaceae</taxon>
        <taxon>Terriglobus</taxon>
    </lineage>
</organism>
<evidence type="ECO:0000256" key="1">
    <source>
        <dbReference type="ARBA" id="ARBA00002254"/>
    </source>
</evidence>
<keyword evidence="11" id="KW-0966">Cell projection</keyword>
<evidence type="ECO:0000256" key="5">
    <source>
        <dbReference type="ARBA" id="ARBA00022500"/>
    </source>
</evidence>
<dbReference type="EMBL" id="CP002467">
    <property type="protein sequence ID" value="ADV82626.1"/>
    <property type="molecule type" value="Genomic_DNA"/>
</dbReference>
<proteinExistence type="inferred from homology"/>
<dbReference type="RefSeq" id="WP_013568359.1">
    <property type="nucleotide sequence ID" value="NC_014963.1"/>
</dbReference>
<keyword evidence="9 10" id="KW-0472">Membrane</keyword>
<evidence type="ECO:0000313" key="11">
    <source>
        <dbReference type="EMBL" id="ADV82626.1"/>
    </source>
</evidence>
<dbReference type="PANTHER" id="PTHR35091:SF2">
    <property type="entry name" value="FLAGELLAR PROTEIN FLIL"/>
    <property type="match status" value="1"/>
</dbReference>
<evidence type="ECO:0000256" key="8">
    <source>
        <dbReference type="ARBA" id="ARBA00022989"/>
    </source>
</evidence>
<comment type="similarity">
    <text evidence="3 10">Belongs to the FliL family.</text>
</comment>
<dbReference type="GO" id="GO:0071978">
    <property type="term" value="P:bacterial-type flagellum-dependent swarming motility"/>
    <property type="evidence" value="ECO:0007669"/>
    <property type="project" value="TreeGrafter"/>
</dbReference>
<feature type="transmembrane region" description="Helical" evidence="10">
    <location>
        <begin position="20"/>
        <end position="43"/>
    </location>
</feature>
<dbReference type="GO" id="GO:0009425">
    <property type="term" value="C:bacterial-type flagellum basal body"/>
    <property type="evidence" value="ECO:0007669"/>
    <property type="project" value="InterPro"/>
</dbReference>
<evidence type="ECO:0000256" key="3">
    <source>
        <dbReference type="ARBA" id="ARBA00008281"/>
    </source>
</evidence>
<comment type="subcellular location">
    <subcellularLocation>
        <location evidence="2">Cell membrane</location>
        <topology evidence="2">Single-pass membrane protein</topology>
    </subcellularLocation>
</comment>
<sequence>MNKDASANASGQPAKINLGSLLIVAIVAAVLSAGGAAAVFYFLAKRMGVSPFSETKTFDSRQGAAQTKQVPFEPMLVNLADSDGQAYLRLGVVLSVLDEPEKAGKEKVDAAHPVYGSAAMRDTILSVVGAEKSGDLLMSSGKSALKTKLRSAIQQRDPALKIADVFFTEFLVQR</sequence>
<dbReference type="AlphaFoldDB" id="E8V4Z8"/>
<dbReference type="GO" id="GO:0006935">
    <property type="term" value="P:chemotaxis"/>
    <property type="evidence" value="ECO:0007669"/>
    <property type="project" value="UniProtKB-KW"/>
</dbReference>
<accession>E8V4Z8</accession>
<name>E8V4Z8_TERSS</name>
<dbReference type="Pfam" id="PF03748">
    <property type="entry name" value="FliL"/>
    <property type="match status" value="1"/>
</dbReference>
<keyword evidence="5 10" id="KW-0145">Chemotaxis</keyword>
<evidence type="ECO:0000256" key="6">
    <source>
        <dbReference type="ARBA" id="ARBA00022692"/>
    </source>
</evidence>
<dbReference type="eggNOG" id="COG1580">
    <property type="taxonomic scope" value="Bacteria"/>
</dbReference>
<reference evidence="11 12" key="1">
    <citation type="journal article" date="2012" name="Stand. Genomic Sci.">
        <title>Complete genome sequence of Terriglobus saanensis type strain SP1PR4(T), an Acidobacteria from tundra soil.</title>
        <authorList>
            <person name="Rawat S.R."/>
            <person name="Mannisto M.K."/>
            <person name="Starovoytov V."/>
            <person name="Goodwin L."/>
            <person name="Nolan M."/>
            <person name="Hauser L."/>
            <person name="Land M."/>
            <person name="Davenport K.W."/>
            <person name="Woyke T."/>
            <person name="Haggblom M.M."/>
        </authorList>
    </citation>
    <scope>NUCLEOTIDE SEQUENCE</scope>
    <source>
        <strain evidence="12">ATCC BAA-1853 / DSM 23119 / SP1PR4</strain>
    </source>
</reference>
<dbReference type="InterPro" id="IPR005503">
    <property type="entry name" value="FliL"/>
</dbReference>
<comment type="function">
    <text evidence="1 10">Controls the rotational direction of flagella during chemotaxis.</text>
</comment>
<evidence type="ECO:0000256" key="2">
    <source>
        <dbReference type="ARBA" id="ARBA00004162"/>
    </source>
</evidence>
<evidence type="ECO:0000256" key="9">
    <source>
        <dbReference type="ARBA" id="ARBA00023136"/>
    </source>
</evidence>
<evidence type="ECO:0000256" key="10">
    <source>
        <dbReference type="RuleBase" id="RU364125"/>
    </source>
</evidence>
<evidence type="ECO:0000313" key="12">
    <source>
        <dbReference type="Proteomes" id="UP000006844"/>
    </source>
</evidence>
<keyword evidence="7 10" id="KW-0283">Flagellar rotation</keyword>
<dbReference type="OrthoDB" id="122720at2"/>
<dbReference type="Proteomes" id="UP000006844">
    <property type="component" value="Chromosome"/>
</dbReference>
<evidence type="ECO:0000256" key="4">
    <source>
        <dbReference type="ARBA" id="ARBA00022475"/>
    </source>
</evidence>
<keyword evidence="11" id="KW-0282">Flagellum</keyword>
<keyword evidence="12" id="KW-1185">Reference proteome</keyword>